<evidence type="ECO:0008006" key="3">
    <source>
        <dbReference type="Google" id="ProtNLM"/>
    </source>
</evidence>
<reference evidence="1" key="1">
    <citation type="submission" date="2012-04" db="EMBL/GenBank/DDBJ databases">
        <title>Finished genome of Dactylococcopsis salina PCC 8305.</title>
        <authorList>
            <consortium name="US DOE Joint Genome Institute"/>
            <person name="Gugger M."/>
            <person name="Coursin T."/>
            <person name="Rippka R."/>
            <person name="Tandeau De Marsac N."/>
            <person name="Huntemann M."/>
            <person name="Wei C.-L."/>
            <person name="Han J."/>
            <person name="Detter J.C."/>
            <person name="Han C."/>
            <person name="Tapia R."/>
            <person name="Daligault H."/>
            <person name="Chen A."/>
            <person name="Krypides N."/>
            <person name="Mavromatis K."/>
            <person name="Markowitz V."/>
            <person name="Szeto E."/>
            <person name="Ivanova N."/>
            <person name="Ovchinnikova G."/>
            <person name="Pagani I."/>
            <person name="Pati A."/>
            <person name="Goodwin L."/>
            <person name="Peters L."/>
            <person name="Pitluck S."/>
            <person name="Woyke T."/>
            <person name="Kerfeld C."/>
        </authorList>
    </citation>
    <scope>NUCLEOTIDE SEQUENCE [LARGE SCALE GENOMIC DNA]</scope>
    <source>
        <strain evidence="1">PCC 8305</strain>
    </source>
</reference>
<dbReference type="EMBL" id="CP003944">
    <property type="protein sequence ID" value="AFZ49444.1"/>
    <property type="molecule type" value="Genomic_DNA"/>
</dbReference>
<accession>K9YRA8</accession>
<dbReference type="STRING" id="13035.Dacsa_0681"/>
<dbReference type="OrthoDB" id="561008at2"/>
<evidence type="ECO:0000313" key="1">
    <source>
        <dbReference type="EMBL" id="AFZ49444.1"/>
    </source>
</evidence>
<dbReference type="Gene3D" id="1.10.730.10">
    <property type="entry name" value="Isoleucyl-tRNA Synthetase, Domain 1"/>
    <property type="match status" value="1"/>
</dbReference>
<gene>
    <name evidence="1" type="ORF">Dacsa_0681</name>
</gene>
<organism evidence="1 2">
    <name type="scientific">Dactylococcopsis salina (strain PCC 8305)</name>
    <name type="common">Myxobactron salinum</name>
    <dbReference type="NCBI Taxonomy" id="13035"/>
    <lineage>
        <taxon>Bacteria</taxon>
        <taxon>Bacillati</taxon>
        <taxon>Cyanobacteriota</taxon>
        <taxon>Cyanophyceae</taxon>
        <taxon>Nodosilineales</taxon>
        <taxon>Cymatolegaceae</taxon>
        <taxon>Dactylococcopsis</taxon>
    </lineage>
</organism>
<dbReference type="AlphaFoldDB" id="K9YRA8"/>
<evidence type="ECO:0000313" key="2">
    <source>
        <dbReference type="Proteomes" id="UP000010482"/>
    </source>
</evidence>
<dbReference type="RefSeq" id="WP_015228456.1">
    <property type="nucleotide sequence ID" value="NC_019780.1"/>
</dbReference>
<name>K9YRA8_DACS8</name>
<keyword evidence="2" id="KW-1185">Reference proteome</keyword>
<protein>
    <recommendedName>
        <fullName evidence="3">DALR anticodon binding domain-containing protein</fullName>
    </recommendedName>
</protein>
<dbReference type="Proteomes" id="UP000010482">
    <property type="component" value="Chromosome"/>
</dbReference>
<proteinExistence type="predicted"/>
<dbReference type="eggNOG" id="COG0018">
    <property type="taxonomic scope" value="Bacteria"/>
</dbReference>
<sequence length="258" mass="29923">MSDSSREQDYFISIERIITSEVESALFQLDGKSSTRSDVIPLTFRFLDHQLTYRSAIALSIAGKQPNLAQNRAKQLIDCLKEQISSDFAEIELISPAWIQFHLREAAIQGWLQGWVNRLTTVCFPSELETELNSRSLSRYVRDRCCTIWELGSEENIISDNRQWHDLSNFSLNILAAKDWEFMYQLIATTDALEKVSPSQELEKSANRLSKEFLEFHRHCQIFDRKQPNFPDIAIIRLLLIAITEAILKEVDQVRIRL</sequence>
<dbReference type="KEGG" id="dsl:Dacsa_0681"/>
<dbReference type="HOGENOM" id="CLU_1076549_0_0_3"/>